<keyword evidence="6" id="KW-0812">Transmembrane</keyword>
<keyword evidence="6" id="KW-1133">Transmembrane helix</keyword>
<evidence type="ECO:0008006" key="9">
    <source>
        <dbReference type="Google" id="ProtNLM"/>
    </source>
</evidence>
<keyword evidence="4 7" id="KW-0732">Signal</keyword>
<evidence type="ECO:0000256" key="1">
    <source>
        <dbReference type="ARBA" id="ARBA00004613"/>
    </source>
</evidence>
<dbReference type="GO" id="GO:0016671">
    <property type="term" value="F:oxidoreductase activity, acting on a sulfur group of donors, disulfide as acceptor"/>
    <property type="evidence" value="ECO:0007669"/>
    <property type="project" value="InterPro"/>
</dbReference>
<evidence type="ECO:0000256" key="2">
    <source>
        <dbReference type="ARBA" id="ARBA00005679"/>
    </source>
</evidence>
<keyword evidence="5" id="KW-0325">Glycoprotein</keyword>
<dbReference type="SUPFAM" id="SSF52833">
    <property type="entry name" value="Thioredoxin-like"/>
    <property type="match status" value="1"/>
</dbReference>
<evidence type="ECO:0000256" key="3">
    <source>
        <dbReference type="ARBA" id="ARBA00022525"/>
    </source>
</evidence>
<dbReference type="eggNOG" id="KOG3160">
    <property type="taxonomic scope" value="Eukaryota"/>
</dbReference>
<dbReference type="Pfam" id="PF03227">
    <property type="entry name" value="GILT"/>
    <property type="match status" value="2"/>
</dbReference>
<evidence type="ECO:0000256" key="4">
    <source>
        <dbReference type="ARBA" id="ARBA00022729"/>
    </source>
</evidence>
<dbReference type="EMBL" id="KI913977">
    <property type="protein sequence ID" value="ETV96250.1"/>
    <property type="molecule type" value="Genomic_DNA"/>
</dbReference>
<gene>
    <name evidence="8" type="ORF">H310_10433</name>
</gene>
<evidence type="ECO:0000256" key="7">
    <source>
        <dbReference type="SAM" id="SignalP"/>
    </source>
</evidence>
<dbReference type="AlphaFoldDB" id="A0A024TQ31"/>
<comment type="subcellular location">
    <subcellularLocation>
        <location evidence="1">Secreted</location>
    </subcellularLocation>
</comment>
<dbReference type="VEuPathDB" id="FungiDB:H310_10433"/>
<name>A0A024TQ31_9STRA</name>
<evidence type="ECO:0000313" key="8">
    <source>
        <dbReference type="EMBL" id="ETV96250.1"/>
    </source>
</evidence>
<dbReference type="InterPro" id="IPR004911">
    <property type="entry name" value="Interferon-induced_GILT"/>
</dbReference>
<feature type="signal peptide" evidence="7">
    <location>
        <begin position="1"/>
        <end position="20"/>
    </location>
</feature>
<protein>
    <recommendedName>
        <fullName evidence="9">Thioredoxin domain-containing protein</fullName>
    </recommendedName>
</protein>
<keyword evidence="3" id="KW-0964">Secreted</keyword>
<dbReference type="RefSeq" id="XP_008875042.1">
    <property type="nucleotide sequence ID" value="XM_008876820.1"/>
</dbReference>
<organism evidence="8">
    <name type="scientific">Aphanomyces invadans</name>
    <dbReference type="NCBI Taxonomy" id="157072"/>
    <lineage>
        <taxon>Eukaryota</taxon>
        <taxon>Sar</taxon>
        <taxon>Stramenopiles</taxon>
        <taxon>Oomycota</taxon>
        <taxon>Saprolegniomycetes</taxon>
        <taxon>Saprolegniales</taxon>
        <taxon>Verrucalvaceae</taxon>
        <taxon>Aphanomyces</taxon>
    </lineage>
</organism>
<comment type="similarity">
    <text evidence="2">Belongs to the GILT family.</text>
</comment>
<dbReference type="InterPro" id="IPR036249">
    <property type="entry name" value="Thioredoxin-like_sf"/>
</dbReference>
<dbReference type="GeneID" id="20087483"/>
<feature type="transmembrane region" description="Helical" evidence="6">
    <location>
        <begin position="517"/>
        <end position="535"/>
    </location>
</feature>
<evidence type="ECO:0000256" key="6">
    <source>
        <dbReference type="SAM" id="Phobius"/>
    </source>
</evidence>
<keyword evidence="6" id="KW-0472">Membrane</keyword>
<feature type="chain" id="PRO_5001537629" description="Thioredoxin domain-containing protein" evidence="7">
    <location>
        <begin position="21"/>
        <end position="543"/>
    </location>
</feature>
<accession>A0A024TQ31</accession>
<dbReference type="PANTHER" id="PTHR13234:SF8">
    <property type="entry name" value="GAMMA-INTERFERON-INDUCIBLE LYSOSOMAL THIOL REDUCTASE"/>
    <property type="match status" value="1"/>
</dbReference>
<dbReference type="OrthoDB" id="958254at2759"/>
<dbReference type="PANTHER" id="PTHR13234">
    <property type="entry name" value="GAMMA-INTERFERON INDUCIBLE LYSOSOMAL THIOL REDUCTASE GILT"/>
    <property type="match status" value="1"/>
</dbReference>
<proteinExistence type="inferred from homology"/>
<sequence length="543" mass="58370">MIKLITVLVAVFAAVAAVEGDYRMPVKVIFRAFCSACKWFISDPIFMLLQDDEFRAVTDIQYVPAAAMTETATGGVTCYGGKEECEGHLWMACILDRFKTSPKITGIHMACFESDESGYTWQGKVAYCFSDAADVAALTECKANQALPLLRELMVVAKANEGPWQPYTIVDDIVLGSATVGVSLDMVKDEICRHFNGPAELLPAYCMNVAGVVLRTPPPVTATDPPAAEKVTVQVVWRAYCPACQWFFSHPFYQVLSDAAFQAIVDIELYPSGSTKETSPGVFTCTGGASECAGHLYMSCALRLFPQLHDVAANFKCMEESSDTWDRRMAACFSGPGLEKIKACFGSDESKRYLHDYVAVTSTMDTPWMPYIKVNGKVQGTATTGVGYDMLTKAICDAYDSEVNRPSVCAPLGKEPAKGASTESAAAVVAAVVQTTTLAVSTAAVPVQTTLQVVKAKEKKPVMPCRQKEKGFVYEDPPGIGVPVTGGTPSEARAAGGVATPIKLSSSTPSSIITNPLLLPVLLIGGLLYAALRYYSKPDKKDL</sequence>
<evidence type="ECO:0000256" key="5">
    <source>
        <dbReference type="ARBA" id="ARBA00023180"/>
    </source>
</evidence>
<reference evidence="8" key="1">
    <citation type="submission" date="2013-12" db="EMBL/GenBank/DDBJ databases">
        <title>The Genome Sequence of Aphanomyces invadans NJM9701.</title>
        <authorList>
            <consortium name="The Broad Institute Genomics Platform"/>
            <person name="Russ C."/>
            <person name="Tyler B."/>
            <person name="van West P."/>
            <person name="Dieguez-Uribeondo J."/>
            <person name="Young S.K."/>
            <person name="Zeng Q."/>
            <person name="Gargeya S."/>
            <person name="Fitzgerald M."/>
            <person name="Abouelleil A."/>
            <person name="Alvarado L."/>
            <person name="Chapman S.B."/>
            <person name="Gainer-Dewar J."/>
            <person name="Goldberg J."/>
            <person name="Griggs A."/>
            <person name="Gujja S."/>
            <person name="Hansen M."/>
            <person name="Howarth C."/>
            <person name="Imamovic A."/>
            <person name="Ireland A."/>
            <person name="Larimer J."/>
            <person name="McCowan C."/>
            <person name="Murphy C."/>
            <person name="Pearson M."/>
            <person name="Poon T.W."/>
            <person name="Priest M."/>
            <person name="Roberts A."/>
            <person name="Saif S."/>
            <person name="Shea T."/>
            <person name="Sykes S."/>
            <person name="Wortman J."/>
            <person name="Nusbaum C."/>
            <person name="Birren B."/>
        </authorList>
    </citation>
    <scope>NUCLEOTIDE SEQUENCE [LARGE SCALE GENOMIC DNA]</scope>
    <source>
        <strain evidence="8">NJM9701</strain>
    </source>
</reference>
<dbReference type="STRING" id="157072.A0A024TQ31"/>
<dbReference type="GO" id="GO:0005576">
    <property type="term" value="C:extracellular region"/>
    <property type="evidence" value="ECO:0007669"/>
    <property type="project" value="UniProtKB-SubCell"/>
</dbReference>